<evidence type="ECO:0000313" key="2">
    <source>
        <dbReference type="EMBL" id="MBC3813107.1"/>
    </source>
</evidence>
<sequence length="79" mass="8481">MNTDDIAEIIATTTTTLLLAALLVWLVVTLPLWSVPIVFALAAFFCLALLGPVVAIGAYCIAGIFAAAKWLISHRRVRV</sequence>
<proteinExistence type="predicted"/>
<dbReference type="EMBL" id="JACOFT010000007">
    <property type="protein sequence ID" value="MBC3813107.1"/>
    <property type="molecule type" value="Genomic_DNA"/>
</dbReference>
<comment type="caution">
    <text evidence="2">The sequence shown here is derived from an EMBL/GenBank/DDBJ whole genome shotgun (WGS) entry which is preliminary data.</text>
</comment>
<feature type="transmembrane region" description="Helical" evidence="1">
    <location>
        <begin position="39"/>
        <end position="72"/>
    </location>
</feature>
<organism evidence="2 3">
    <name type="scientific">Undibacterium aquatile</name>
    <dbReference type="NCBI Taxonomy" id="1537398"/>
    <lineage>
        <taxon>Bacteria</taxon>
        <taxon>Pseudomonadati</taxon>
        <taxon>Pseudomonadota</taxon>
        <taxon>Betaproteobacteria</taxon>
        <taxon>Burkholderiales</taxon>
        <taxon>Oxalobacteraceae</taxon>
        <taxon>Undibacterium</taxon>
    </lineage>
</organism>
<keyword evidence="1" id="KW-1133">Transmembrane helix</keyword>
<reference evidence="2 3" key="1">
    <citation type="submission" date="2020-08" db="EMBL/GenBank/DDBJ databases">
        <title>Novel species isolated from subtropical streams in China.</title>
        <authorList>
            <person name="Lu H."/>
        </authorList>
    </citation>
    <scope>NUCLEOTIDE SEQUENCE [LARGE SCALE GENOMIC DNA]</scope>
    <source>
        <strain evidence="2 3">CCTCC AB 2015119</strain>
    </source>
</reference>
<accession>A0ABR6XJN8</accession>
<evidence type="ECO:0000313" key="3">
    <source>
        <dbReference type="Proteomes" id="UP000637632"/>
    </source>
</evidence>
<gene>
    <name evidence="2" type="ORF">H8K26_16825</name>
</gene>
<dbReference type="RefSeq" id="WP_190481088.1">
    <property type="nucleotide sequence ID" value="NZ_JACOFT010000007.1"/>
</dbReference>
<keyword evidence="1" id="KW-0472">Membrane</keyword>
<keyword evidence="1" id="KW-0812">Transmembrane</keyword>
<protein>
    <submittedName>
        <fullName evidence="2">Uncharacterized protein</fullName>
    </submittedName>
</protein>
<evidence type="ECO:0000256" key="1">
    <source>
        <dbReference type="SAM" id="Phobius"/>
    </source>
</evidence>
<keyword evidence="3" id="KW-1185">Reference proteome</keyword>
<name>A0ABR6XJN8_9BURK</name>
<dbReference type="Proteomes" id="UP000637632">
    <property type="component" value="Unassembled WGS sequence"/>
</dbReference>
<feature type="transmembrane region" description="Helical" evidence="1">
    <location>
        <begin position="9"/>
        <end position="33"/>
    </location>
</feature>